<dbReference type="SFLD" id="SFLDG01095">
    <property type="entry name" value="Uncharacterised_Radical_SAM_Su"/>
    <property type="match status" value="1"/>
</dbReference>
<evidence type="ECO:0000256" key="4">
    <source>
        <dbReference type="ARBA" id="ARBA00023004"/>
    </source>
</evidence>
<keyword evidence="3" id="KW-0479">Metal-binding</keyword>
<reference evidence="8" key="1">
    <citation type="submission" date="2016-11" db="EMBL/GenBank/DDBJ databases">
        <authorList>
            <person name="Varghese N."/>
            <person name="Submissions S."/>
        </authorList>
    </citation>
    <scope>NUCLEOTIDE SEQUENCE [LARGE SCALE GENOMIC DNA]</scope>
    <source>
        <strain evidence="8">DSM 10349</strain>
    </source>
</reference>
<dbReference type="Pfam" id="PF04055">
    <property type="entry name" value="Radical_SAM"/>
    <property type="match status" value="1"/>
</dbReference>
<dbReference type="RefSeq" id="WP_072910643.1">
    <property type="nucleotide sequence ID" value="NZ_FRAR01000005.1"/>
</dbReference>
<dbReference type="GO" id="GO:0046872">
    <property type="term" value="F:metal ion binding"/>
    <property type="evidence" value="ECO:0007669"/>
    <property type="project" value="UniProtKB-KW"/>
</dbReference>
<dbReference type="InterPro" id="IPR058240">
    <property type="entry name" value="rSAM_sf"/>
</dbReference>
<evidence type="ECO:0000256" key="1">
    <source>
        <dbReference type="ARBA" id="ARBA00001966"/>
    </source>
</evidence>
<keyword evidence="2" id="KW-0949">S-adenosyl-L-methionine</keyword>
<evidence type="ECO:0000256" key="3">
    <source>
        <dbReference type="ARBA" id="ARBA00022723"/>
    </source>
</evidence>
<comment type="cofactor">
    <cofactor evidence="1">
        <name>[4Fe-4S] cluster</name>
        <dbReference type="ChEBI" id="CHEBI:49883"/>
    </cofactor>
</comment>
<evidence type="ECO:0000259" key="6">
    <source>
        <dbReference type="PROSITE" id="PS51918"/>
    </source>
</evidence>
<dbReference type="PANTHER" id="PTHR43409:SF4">
    <property type="entry name" value="RADICAL SAM SUPERFAMILY PROTEIN"/>
    <property type="match status" value="1"/>
</dbReference>
<name>A0A1M6P3N0_9FIRM</name>
<evidence type="ECO:0000256" key="5">
    <source>
        <dbReference type="ARBA" id="ARBA00023014"/>
    </source>
</evidence>
<dbReference type="CDD" id="cd01335">
    <property type="entry name" value="Radical_SAM"/>
    <property type="match status" value="1"/>
</dbReference>
<evidence type="ECO:0000313" key="7">
    <source>
        <dbReference type="EMBL" id="SHK02520.1"/>
    </source>
</evidence>
<dbReference type="STRING" id="1121421.SAMN02745123_00443"/>
<dbReference type="InterPro" id="IPR051198">
    <property type="entry name" value="BchE-like"/>
</dbReference>
<dbReference type="GO" id="GO:0003824">
    <property type="term" value="F:catalytic activity"/>
    <property type="evidence" value="ECO:0007669"/>
    <property type="project" value="InterPro"/>
</dbReference>
<dbReference type="PROSITE" id="PS51918">
    <property type="entry name" value="RADICAL_SAM"/>
    <property type="match status" value="1"/>
</dbReference>
<dbReference type="InterPro" id="IPR013785">
    <property type="entry name" value="Aldolase_TIM"/>
</dbReference>
<dbReference type="PANTHER" id="PTHR43409">
    <property type="entry name" value="ANAEROBIC MAGNESIUM-PROTOPORPHYRIN IX MONOMETHYL ESTER CYCLASE-RELATED"/>
    <property type="match status" value="1"/>
</dbReference>
<gene>
    <name evidence="7" type="ORF">SAMN02745123_00443</name>
</gene>
<dbReference type="Proteomes" id="UP000183997">
    <property type="component" value="Unassembled WGS sequence"/>
</dbReference>
<accession>A0A1M6P3N0</accession>
<proteinExistence type="predicted"/>
<dbReference type="EMBL" id="FRAR01000005">
    <property type="protein sequence ID" value="SHK02520.1"/>
    <property type="molecule type" value="Genomic_DNA"/>
</dbReference>
<protein>
    <submittedName>
        <fullName evidence="7">Radical SAM superfamily protein</fullName>
    </submittedName>
</protein>
<keyword evidence="8" id="KW-1185">Reference proteome</keyword>
<dbReference type="SUPFAM" id="SSF102114">
    <property type="entry name" value="Radical SAM enzymes"/>
    <property type="match status" value="1"/>
</dbReference>
<dbReference type="SFLD" id="SFLDG01082">
    <property type="entry name" value="B12-binding_domain_containing"/>
    <property type="match status" value="1"/>
</dbReference>
<dbReference type="AlphaFoldDB" id="A0A1M6P3N0"/>
<dbReference type="OrthoDB" id="9777636at2"/>
<dbReference type="Gene3D" id="3.20.20.70">
    <property type="entry name" value="Aldolase class I"/>
    <property type="match status" value="1"/>
</dbReference>
<keyword evidence="4" id="KW-0408">Iron</keyword>
<sequence length="300" mass="33827">MKYTNPVYRPPFEADSLLLQVTVGCSHNQCSFCTMYQDVPFQTESMEQIEKDLVEARKTYPKVNRIFLVNADPFVLSANKLKLIATKINEILPEVKTIAMYASIKNIINKTDEELKELRALKINELNIGVESAMPEVVEHFNKGFTIEEAKVQLNRLTNAGIDFSLNIIIGAAGSEKSYDNAIANSKFLNEIKPYLIFIATLHIDEGSPLEEELKKGTFKENTLRQNVEEEILMLSGLDLNGSYFYGRHVSNIIPVYGMLPEKKEEMLTTLKNGLSSVKAEYLDAHLKKGSEGNIISILR</sequence>
<evidence type="ECO:0000256" key="2">
    <source>
        <dbReference type="ARBA" id="ARBA00022691"/>
    </source>
</evidence>
<dbReference type="SMART" id="SM00729">
    <property type="entry name" value="Elp3"/>
    <property type="match status" value="1"/>
</dbReference>
<dbReference type="SFLD" id="SFLDS00029">
    <property type="entry name" value="Radical_SAM"/>
    <property type="match status" value="1"/>
</dbReference>
<dbReference type="GO" id="GO:0051536">
    <property type="term" value="F:iron-sulfur cluster binding"/>
    <property type="evidence" value="ECO:0007669"/>
    <property type="project" value="UniProtKB-KW"/>
</dbReference>
<keyword evidence="5" id="KW-0411">Iron-sulfur</keyword>
<dbReference type="InterPro" id="IPR006638">
    <property type="entry name" value="Elp3/MiaA/NifB-like_rSAM"/>
</dbReference>
<feature type="domain" description="Radical SAM core" evidence="6">
    <location>
        <begin position="11"/>
        <end position="243"/>
    </location>
</feature>
<evidence type="ECO:0000313" key="8">
    <source>
        <dbReference type="Proteomes" id="UP000183997"/>
    </source>
</evidence>
<organism evidence="7 8">
    <name type="scientific">Desulforamulus aeronauticus DSM 10349</name>
    <dbReference type="NCBI Taxonomy" id="1121421"/>
    <lineage>
        <taxon>Bacteria</taxon>
        <taxon>Bacillati</taxon>
        <taxon>Bacillota</taxon>
        <taxon>Clostridia</taxon>
        <taxon>Eubacteriales</taxon>
        <taxon>Peptococcaceae</taxon>
        <taxon>Desulforamulus</taxon>
    </lineage>
</organism>
<dbReference type="InterPro" id="IPR007197">
    <property type="entry name" value="rSAM"/>
</dbReference>